<name>A0ACC2W642_9TREE</name>
<dbReference type="Proteomes" id="UP001241377">
    <property type="component" value="Unassembled WGS sequence"/>
</dbReference>
<organism evidence="1 2">
    <name type="scientific">Naganishia cerealis</name>
    <dbReference type="NCBI Taxonomy" id="610337"/>
    <lineage>
        <taxon>Eukaryota</taxon>
        <taxon>Fungi</taxon>
        <taxon>Dikarya</taxon>
        <taxon>Basidiomycota</taxon>
        <taxon>Agaricomycotina</taxon>
        <taxon>Tremellomycetes</taxon>
        <taxon>Filobasidiales</taxon>
        <taxon>Filobasidiaceae</taxon>
        <taxon>Naganishia</taxon>
    </lineage>
</organism>
<proteinExistence type="predicted"/>
<protein>
    <submittedName>
        <fullName evidence="1">Uncharacterized protein</fullName>
    </submittedName>
</protein>
<reference evidence="1" key="1">
    <citation type="submission" date="2023-04" db="EMBL/GenBank/DDBJ databases">
        <title>Draft Genome sequencing of Naganishia species isolated from polar environments using Oxford Nanopore Technology.</title>
        <authorList>
            <person name="Leo P."/>
            <person name="Venkateswaran K."/>
        </authorList>
    </citation>
    <scope>NUCLEOTIDE SEQUENCE</scope>
    <source>
        <strain evidence="1">MNA-CCFEE 5261</strain>
    </source>
</reference>
<gene>
    <name evidence="1" type="ORF">QFC19_002947</name>
</gene>
<evidence type="ECO:0000313" key="2">
    <source>
        <dbReference type="Proteomes" id="UP001241377"/>
    </source>
</evidence>
<comment type="caution">
    <text evidence="1">The sequence shown here is derived from an EMBL/GenBank/DDBJ whole genome shotgun (WGS) entry which is preliminary data.</text>
</comment>
<keyword evidence="2" id="KW-1185">Reference proteome</keyword>
<accession>A0ACC2W642</accession>
<sequence>MSTSEEWDKVTVLRGGQKNHATVTKSESAVNAAKRMGIAVSTSAKDRVAGTNTTAAKGPANYQAIAKLDRENEVKPPETVSKSVGQTIAKARSDKKDAAGKGMSQKDLATKINEKPQVIADYESGRAVPNTALLAKIERVLGVKLRGDPKSIGQPLGGPKKK</sequence>
<dbReference type="EMBL" id="JASBWR010000027">
    <property type="protein sequence ID" value="KAJ9106820.1"/>
    <property type="molecule type" value="Genomic_DNA"/>
</dbReference>
<evidence type="ECO:0000313" key="1">
    <source>
        <dbReference type="EMBL" id="KAJ9106820.1"/>
    </source>
</evidence>